<dbReference type="PROSITE" id="PS50181">
    <property type="entry name" value="FBOX"/>
    <property type="match status" value="1"/>
</dbReference>
<evidence type="ECO:0000313" key="3">
    <source>
        <dbReference type="EMBL" id="RPA87217.1"/>
    </source>
</evidence>
<evidence type="ECO:0000256" key="1">
    <source>
        <dbReference type="SAM" id="MobiDB-lite"/>
    </source>
</evidence>
<protein>
    <recommendedName>
        <fullName evidence="2">F-box domain-containing protein</fullName>
    </recommendedName>
</protein>
<keyword evidence="4" id="KW-1185">Reference proteome</keyword>
<feature type="region of interest" description="Disordered" evidence="1">
    <location>
        <begin position="1"/>
        <end position="40"/>
    </location>
</feature>
<dbReference type="AlphaFoldDB" id="A0A3N4IP79"/>
<dbReference type="Pfam" id="PF00646">
    <property type="entry name" value="F-box"/>
    <property type="match status" value="1"/>
</dbReference>
<reference evidence="3 4" key="1">
    <citation type="journal article" date="2018" name="Nat. Ecol. Evol.">
        <title>Pezizomycetes genomes reveal the molecular basis of ectomycorrhizal truffle lifestyle.</title>
        <authorList>
            <person name="Murat C."/>
            <person name="Payen T."/>
            <person name="Noel B."/>
            <person name="Kuo A."/>
            <person name="Morin E."/>
            <person name="Chen J."/>
            <person name="Kohler A."/>
            <person name="Krizsan K."/>
            <person name="Balestrini R."/>
            <person name="Da Silva C."/>
            <person name="Montanini B."/>
            <person name="Hainaut M."/>
            <person name="Levati E."/>
            <person name="Barry K.W."/>
            <person name="Belfiori B."/>
            <person name="Cichocki N."/>
            <person name="Clum A."/>
            <person name="Dockter R.B."/>
            <person name="Fauchery L."/>
            <person name="Guy J."/>
            <person name="Iotti M."/>
            <person name="Le Tacon F."/>
            <person name="Lindquist E.A."/>
            <person name="Lipzen A."/>
            <person name="Malagnac F."/>
            <person name="Mello A."/>
            <person name="Molinier V."/>
            <person name="Miyauchi S."/>
            <person name="Poulain J."/>
            <person name="Riccioni C."/>
            <person name="Rubini A."/>
            <person name="Sitrit Y."/>
            <person name="Splivallo R."/>
            <person name="Traeger S."/>
            <person name="Wang M."/>
            <person name="Zifcakova L."/>
            <person name="Wipf D."/>
            <person name="Zambonelli A."/>
            <person name="Paolocci F."/>
            <person name="Nowrousian M."/>
            <person name="Ottonello S."/>
            <person name="Baldrian P."/>
            <person name="Spatafora J.W."/>
            <person name="Henrissat B."/>
            <person name="Nagy L.G."/>
            <person name="Aury J.M."/>
            <person name="Wincker P."/>
            <person name="Grigoriev I.V."/>
            <person name="Bonfante P."/>
            <person name="Martin F.M."/>
        </authorList>
    </citation>
    <scope>NUCLEOTIDE SEQUENCE [LARGE SCALE GENOMIC DNA]</scope>
    <source>
        <strain evidence="3 4">RN42</strain>
    </source>
</reference>
<gene>
    <name evidence="3" type="ORF">BJ508DRAFT_301325</name>
</gene>
<accession>A0A3N4IP79</accession>
<dbReference type="InterPro" id="IPR036047">
    <property type="entry name" value="F-box-like_dom_sf"/>
</dbReference>
<name>A0A3N4IP79_ASCIM</name>
<feature type="domain" description="F-box" evidence="2">
    <location>
        <begin position="58"/>
        <end position="103"/>
    </location>
</feature>
<proteinExistence type="predicted"/>
<dbReference type="SUPFAM" id="SSF81383">
    <property type="entry name" value="F-box domain"/>
    <property type="match status" value="1"/>
</dbReference>
<sequence length="190" mass="21566">MPSPNIHIPPSQARHDNGKKAEDSPLHPSKLPAPDTGTNVTVSGEASYAPKSRYIFRPQPIERLPKELLHEIAIRTCVPKDFFALALVNKRFRSIIETLYTRASFLKKRFLPLRMNGKAVYAGEIRFLYRYFCHFGLTTLYSSSKLHAEVESLARRTLRPYSGICGEWTKREKSCVSGKLTEGELEKEVG</sequence>
<dbReference type="InterPro" id="IPR001810">
    <property type="entry name" value="F-box_dom"/>
</dbReference>
<evidence type="ECO:0000313" key="4">
    <source>
        <dbReference type="Proteomes" id="UP000275078"/>
    </source>
</evidence>
<evidence type="ECO:0000259" key="2">
    <source>
        <dbReference type="PROSITE" id="PS50181"/>
    </source>
</evidence>
<organism evidence="3 4">
    <name type="scientific">Ascobolus immersus RN42</name>
    <dbReference type="NCBI Taxonomy" id="1160509"/>
    <lineage>
        <taxon>Eukaryota</taxon>
        <taxon>Fungi</taxon>
        <taxon>Dikarya</taxon>
        <taxon>Ascomycota</taxon>
        <taxon>Pezizomycotina</taxon>
        <taxon>Pezizomycetes</taxon>
        <taxon>Pezizales</taxon>
        <taxon>Ascobolaceae</taxon>
        <taxon>Ascobolus</taxon>
    </lineage>
</organism>
<dbReference type="EMBL" id="ML119647">
    <property type="protein sequence ID" value="RPA87217.1"/>
    <property type="molecule type" value="Genomic_DNA"/>
</dbReference>
<dbReference type="Proteomes" id="UP000275078">
    <property type="component" value="Unassembled WGS sequence"/>
</dbReference>
<feature type="compositionally biased region" description="Basic and acidic residues" evidence="1">
    <location>
        <begin position="13"/>
        <end position="25"/>
    </location>
</feature>